<evidence type="ECO:0000259" key="7">
    <source>
        <dbReference type="PROSITE" id="PS51336"/>
    </source>
</evidence>
<organism evidence="8">
    <name type="scientific">Guillardia theta (strain CCMP2712)</name>
    <name type="common">Cryptophyte</name>
    <dbReference type="NCBI Taxonomy" id="905079"/>
    <lineage>
        <taxon>Eukaryota</taxon>
        <taxon>Cryptophyceae</taxon>
        <taxon>Pyrenomonadales</taxon>
        <taxon>Geminigeraceae</taxon>
        <taxon>Guillardia</taxon>
    </lineage>
</organism>
<dbReference type="GO" id="GO:0005929">
    <property type="term" value="C:cilium"/>
    <property type="evidence" value="ECO:0007669"/>
    <property type="project" value="UniProtKB-SubCell"/>
</dbReference>
<dbReference type="OMA" id="QDFYKWE"/>
<dbReference type="InterPro" id="IPR040193">
    <property type="entry name" value="EFHC1/EFHC2/EFHB"/>
</dbReference>
<keyword evidence="3" id="KW-0963">Cytoplasm</keyword>
<evidence type="ECO:0000256" key="4">
    <source>
        <dbReference type="ARBA" id="ARBA00022737"/>
    </source>
</evidence>
<dbReference type="Pfam" id="PF06565">
    <property type="entry name" value="DM10_dom"/>
    <property type="match status" value="3"/>
</dbReference>
<reference evidence="8 10" key="1">
    <citation type="journal article" date="2012" name="Nature">
        <title>Algal genomes reveal evolutionary mosaicism and the fate of nucleomorphs.</title>
        <authorList>
            <consortium name="DOE Joint Genome Institute"/>
            <person name="Curtis B.A."/>
            <person name="Tanifuji G."/>
            <person name="Burki F."/>
            <person name="Gruber A."/>
            <person name="Irimia M."/>
            <person name="Maruyama S."/>
            <person name="Arias M.C."/>
            <person name="Ball S.G."/>
            <person name="Gile G.H."/>
            <person name="Hirakawa Y."/>
            <person name="Hopkins J.F."/>
            <person name="Kuo A."/>
            <person name="Rensing S.A."/>
            <person name="Schmutz J."/>
            <person name="Symeonidi A."/>
            <person name="Elias M."/>
            <person name="Eveleigh R.J."/>
            <person name="Herman E.K."/>
            <person name="Klute M.J."/>
            <person name="Nakayama T."/>
            <person name="Obornik M."/>
            <person name="Reyes-Prieto A."/>
            <person name="Armbrust E.V."/>
            <person name="Aves S.J."/>
            <person name="Beiko R.G."/>
            <person name="Coutinho P."/>
            <person name="Dacks J.B."/>
            <person name="Durnford D.G."/>
            <person name="Fast N.M."/>
            <person name="Green B.R."/>
            <person name="Grisdale C.J."/>
            <person name="Hempel F."/>
            <person name="Henrissat B."/>
            <person name="Hoppner M.P."/>
            <person name="Ishida K."/>
            <person name="Kim E."/>
            <person name="Koreny L."/>
            <person name="Kroth P.G."/>
            <person name="Liu Y."/>
            <person name="Malik S.B."/>
            <person name="Maier U.G."/>
            <person name="McRose D."/>
            <person name="Mock T."/>
            <person name="Neilson J.A."/>
            <person name="Onodera N.T."/>
            <person name="Poole A.M."/>
            <person name="Pritham E.J."/>
            <person name="Richards T.A."/>
            <person name="Rocap G."/>
            <person name="Roy S.W."/>
            <person name="Sarai C."/>
            <person name="Schaack S."/>
            <person name="Shirato S."/>
            <person name="Slamovits C.H."/>
            <person name="Spencer D.F."/>
            <person name="Suzuki S."/>
            <person name="Worden A.Z."/>
            <person name="Zauner S."/>
            <person name="Barry K."/>
            <person name="Bell C."/>
            <person name="Bharti A.K."/>
            <person name="Crow J.A."/>
            <person name="Grimwood J."/>
            <person name="Kramer R."/>
            <person name="Lindquist E."/>
            <person name="Lucas S."/>
            <person name="Salamov A."/>
            <person name="McFadden G.I."/>
            <person name="Lane C.E."/>
            <person name="Keeling P.J."/>
            <person name="Gray M.W."/>
            <person name="Grigoriev I.V."/>
            <person name="Archibald J.M."/>
        </authorList>
    </citation>
    <scope>NUCLEOTIDE SEQUENCE</scope>
    <source>
        <strain evidence="8 10">CCMP2712</strain>
    </source>
</reference>
<evidence type="ECO:0000256" key="2">
    <source>
        <dbReference type="ARBA" id="ARBA00004245"/>
    </source>
</evidence>
<name>L1K0H1_GUITC</name>
<dbReference type="EMBL" id="JH992967">
    <property type="protein sequence ID" value="EKX54321.1"/>
    <property type="molecule type" value="Genomic_DNA"/>
</dbReference>
<dbReference type="eggNOG" id="KOG0043">
    <property type="taxonomic scope" value="Eukaryota"/>
</dbReference>
<dbReference type="PROSITE" id="PS51336">
    <property type="entry name" value="DM10"/>
    <property type="match status" value="3"/>
</dbReference>
<gene>
    <name evidence="8" type="ORF">GUITHDRAFT_99798</name>
</gene>
<evidence type="ECO:0000256" key="5">
    <source>
        <dbReference type="ARBA" id="ARBA00023212"/>
    </source>
</evidence>
<proteinExistence type="predicted"/>
<evidence type="ECO:0000313" key="10">
    <source>
        <dbReference type="Proteomes" id="UP000011087"/>
    </source>
</evidence>
<keyword evidence="6" id="KW-0966">Cell projection</keyword>
<dbReference type="HOGENOM" id="CLU_018366_0_1_1"/>
<protein>
    <recommendedName>
        <fullName evidence="7">DM10 domain-containing protein</fullName>
    </recommendedName>
</protein>
<dbReference type="PaxDb" id="55529-EKX54321"/>
<feature type="domain" description="DM10" evidence="7">
    <location>
        <begin position="469"/>
        <end position="576"/>
    </location>
</feature>
<dbReference type="SMART" id="SM00676">
    <property type="entry name" value="DM10"/>
    <property type="match status" value="3"/>
</dbReference>
<evidence type="ECO:0000313" key="8">
    <source>
        <dbReference type="EMBL" id="EKX54321.1"/>
    </source>
</evidence>
<dbReference type="FunFam" id="2.30.29.170:FF:000001">
    <property type="entry name" value="EF-hand domain containing 1"/>
    <property type="match status" value="1"/>
</dbReference>
<dbReference type="FunFam" id="2.30.29.170:FF:000002">
    <property type="entry name" value="EF-hand domain (C-terminal) containing 1"/>
    <property type="match status" value="1"/>
</dbReference>
<dbReference type="GeneID" id="17311376"/>
<feature type="domain" description="DM10" evidence="7">
    <location>
        <begin position="92"/>
        <end position="235"/>
    </location>
</feature>
<keyword evidence="5" id="KW-0206">Cytoskeleton</keyword>
<dbReference type="Gene3D" id="2.30.29.170">
    <property type="match status" value="3"/>
</dbReference>
<dbReference type="RefSeq" id="XP_005841301.1">
    <property type="nucleotide sequence ID" value="XM_005841244.1"/>
</dbReference>
<comment type="subcellular location">
    <subcellularLocation>
        <location evidence="1">Cell projection</location>
        <location evidence="1">Cilium</location>
    </subcellularLocation>
    <subcellularLocation>
        <location evidence="2">Cytoplasm</location>
        <location evidence="2">Cytoskeleton</location>
    </subcellularLocation>
</comment>
<dbReference type="GO" id="GO:0005856">
    <property type="term" value="C:cytoskeleton"/>
    <property type="evidence" value="ECO:0007669"/>
    <property type="project" value="UniProtKB-SubCell"/>
</dbReference>
<keyword evidence="10" id="KW-1185">Reference proteome</keyword>
<dbReference type="EnsemblProtists" id="EKX54321">
    <property type="protein sequence ID" value="EKX54321"/>
    <property type="gene ID" value="GUITHDRAFT_99798"/>
</dbReference>
<keyword evidence="4" id="KW-0677">Repeat</keyword>
<reference evidence="9" key="3">
    <citation type="submission" date="2015-06" db="UniProtKB">
        <authorList>
            <consortium name="EnsemblProtists"/>
        </authorList>
    </citation>
    <scope>IDENTIFICATION</scope>
</reference>
<reference evidence="10" key="2">
    <citation type="submission" date="2012-11" db="EMBL/GenBank/DDBJ databases">
        <authorList>
            <person name="Kuo A."/>
            <person name="Curtis B.A."/>
            <person name="Tanifuji G."/>
            <person name="Burki F."/>
            <person name="Gruber A."/>
            <person name="Irimia M."/>
            <person name="Maruyama S."/>
            <person name="Arias M.C."/>
            <person name="Ball S.G."/>
            <person name="Gile G.H."/>
            <person name="Hirakawa Y."/>
            <person name="Hopkins J.F."/>
            <person name="Rensing S.A."/>
            <person name="Schmutz J."/>
            <person name="Symeonidi A."/>
            <person name="Elias M."/>
            <person name="Eveleigh R.J."/>
            <person name="Herman E.K."/>
            <person name="Klute M.J."/>
            <person name="Nakayama T."/>
            <person name="Obornik M."/>
            <person name="Reyes-Prieto A."/>
            <person name="Armbrust E.V."/>
            <person name="Aves S.J."/>
            <person name="Beiko R.G."/>
            <person name="Coutinho P."/>
            <person name="Dacks J.B."/>
            <person name="Durnford D.G."/>
            <person name="Fast N.M."/>
            <person name="Green B.R."/>
            <person name="Grisdale C."/>
            <person name="Hempe F."/>
            <person name="Henrissat B."/>
            <person name="Hoppner M.P."/>
            <person name="Ishida K.-I."/>
            <person name="Kim E."/>
            <person name="Koreny L."/>
            <person name="Kroth P.G."/>
            <person name="Liu Y."/>
            <person name="Malik S.-B."/>
            <person name="Maier U.G."/>
            <person name="McRose D."/>
            <person name="Mock T."/>
            <person name="Neilson J.A."/>
            <person name="Onodera N.T."/>
            <person name="Poole A.M."/>
            <person name="Pritham E.J."/>
            <person name="Richards T.A."/>
            <person name="Rocap G."/>
            <person name="Roy S.W."/>
            <person name="Sarai C."/>
            <person name="Schaack S."/>
            <person name="Shirato S."/>
            <person name="Slamovits C.H."/>
            <person name="Spencer D.F."/>
            <person name="Suzuki S."/>
            <person name="Worden A.Z."/>
            <person name="Zauner S."/>
            <person name="Barry K."/>
            <person name="Bell C."/>
            <person name="Bharti A.K."/>
            <person name="Crow J.A."/>
            <person name="Grimwood J."/>
            <person name="Kramer R."/>
            <person name="Lindquist E."/>
            <person name="Lucas S."/>
            <person name="Salamov A."/>
            <person name="McFadden G.I."/>
            <person name="Lane C.E."/>
            <person name="Keeling P.J."/>
            <person name="Gray M.W."/>
            <person name="Grigoriev I.V."/>
            <person name="Archibald J.M."/>
        </authorList>
    </citation>
    <scope>NUCLEOTIDE SEQUENCE</scope>
    <source>
        <strain evidence="10">CCMP2712</strain>
    </source>
</reference>
<dbReference type="AlphaFoldDB" id="L1K0H1"/>
<dbReference type="Proteomes" id="UP000011087">
    <property type="component" value="Unassembled WGS sequence"/>
</dbReference>
<evidence type="ECO:0000256" key="1">
    <source>
        <dbReference type="ARBA" id="ARBA00004138"/>
    </source>
</evidence>
<feature type="domain" description="DM10" evidence="7">
    <location>
        <begin position="298"/>
        <end position="410"/>
    </location>
</feature>
<evidence type="ECO:0000313" key="9">
    <source>
        <dbReference type="EnsemblProtists" id="EKX54321"/>
    </source>
</evidence>
<evidence type="ECO:0000256" key="6">
    <source>
        <dbReference type="ARBA" id="ARBA00023273"/>
    </source>
</evidence>
<dbReference type="STRING" id="905079.L1K0H1"/>
<accession>L1K0H1</accession>
<dbReference type="InterPro" id="IPR006602">
    <property type="entry name" value="DM10_dom"/>
</dbReference>
<dbReference type="PANTHER" id="PTHR12086">
    <property type="entry name" value="EF-HAND DOMAIN C-TERMINAL CONTAINING PROTEIN"/>
    <property type="match status" value="1"/>
</dbReference>
<dbReference type="OrthoDB" id="6360546at2759"/>
<dbReference type="KEGG" id="gtt:GUITHDRAFT_99798"/>
<evidence type="ECO:0000256" key="3">
    <source>
        <dbReference type="ARBA" id="ARBA00022490"/>
    </source>
</evidence>
<sequence>MSRTEVQIPKLPGFGFSHHVGKSDFRKASRFGYKDGQCIYTPREEQEQAKLLGDRPLTNTRHPFEMSSSEWMASKNPLQSESSFTPRYALLDKKVLRYYGVYVDTVDPSVIGSAPLDAQVRDNNFVHECTILYYLEDGTMQVGEKRQDNSGMMQGQVVKRTHVPKPIYNEEGWILPNPNEAPNGTASLLNDSSSSLSSFYTPDDFEIGGEINIFGRLFYIFDCDQFTRDYHDQVLGRPIEPAVIHTARQNAPKDKYIAHVTRQKTAKMELAHRHTAFAASGIIKEEDHGAYLKFLQWDTKVLRFYCVWDDRQTMYGDQRKFVIRYYLANDTMDMVEDKVANSGRVTGNFLKRGRVPKKTPASIVGTGDVHTGDYYTPADLMVGDTITIYNRIFFIYGCDEFTRRYYAQNFGISDMPEYDVEHEQQPQAIVRAPVPPYTGFGTQEDSFGSVLYLVPKPPHKSFQKMLDNEKKRLRFRARLAKPKDSLDEQRRFIITYFMGDDSISVYEETINNSGRVGGKFLERSKIAKPDPELGSSNLEYYEIQDMIIDTVVTFNCHEFYLMEIDEYSRKILLKMFPGREDLVKK</sequence>